<dbReference type="SUPFAM" id="SSF50978">
    <property type="entry name" value="WD40 repeat-like"/>
    <property type="match status" value="1"/>
</dbReference>
<dbReference type="PROSITE" id="PS50294">
    <property type="entry name" value="WD_REPEATS_REGION"/>
    <property type="match status" value="2"/>
</dbReference>
<comment type="caution">
    <text evidence="5">The sequence shown here is derived from an EMBL/GenBank/DDBJ whole genome shotgun (WGS) entry which is preliminary data.</text>
</comment>
<evidence type="ECO:0000313" key="6">
    <source>
        <dbReference type="Proteomes" id="UP000823405"/>
    </source>
</evidence>
<dbReference type="InterPro" id="IPR045241">
    <property type="entry name" value="Prp46/PLRG1-like"/>
</dbReference>
<dbReference type="CDD" id="cd00200">
    <property type="entry name" value="WD40"/>
    <property type="match status" value="1"/>
</dbReference>
<dbReference type="GO" id="GO:0000398">
    <property type="term" value="P:mRNA splicing, via spliceosome"/>
    <property type="evidence" value="ECO:0007669"/>
    <property type="project" value="InterPro"/>
</dbReference>
<reference evidence="5" key="1">
    <citation type="journal article" date="2020" name="Fungal Divers.">
        <title>Resolving the Mortierellaceae phylogeny through synthesis of multi-gene phylogenetics and phylogenomics.</title>
        <authorList>
            <person name="Vandepol N."/>
            <person name="Liber J."/>
            <person name="Desiro A."/>
            <person name="Na H."/>
            <person name="Kennedy M."/>
            <person name="Barry K."/>
            <person name="Grigoriev I.V."/>
            <person name="Miller A.N."/>
            <person name="O'Donnell K."/>
            <person name="Stajich J.E."/>
            <person name="Bonito G."/>
        </authorList>
    </citation>
    <scope>NUCLEOTIDE SEQUENCE</scope>
    <source>
        <strain evidence="5">NVP60</strain>
    </source>
</reference>
<evidence type="ECO:0000256" key="4">
    <source>
        <dbReference type="PROSITE-ProRule" id="PRU00221"/>
    </source>
</evidence>
<comment type="similarity">
    <text evidence="3">Belongs to the WD repeat PRL1/PRL2 family.</text>
</comment>
<evidence type="ECO:0008006" key="7">
    <source>
        <dbReference type="Google" id="ProtNLM"/>
    </source>
</evidence>
<dbReference type="InterPro" id="IPR015943">
    <property type="entry name" value="WD40/YVTN_repeat-like_dom_sf"/>
</dbReference>
<dbReference type="PANTHER" id="PTHR19923">
    <property type="entry name" value="WD40 REPEAT PROTEINPRL1/PRL2-RELATED"/>
    <property type="match status" value="1"/>
</dbReference>
<gene>
    <name evidence="5" type="ORF">BGZ97_010764</name>
</gene>
<dbReference type="InterPro" id="IPR019775">
    <property type="entry name" value="WD40_repeat_CS"/>
</dbReference>
<feature type="repeat" description="WD" evidence="4">
    <location>
        <begin position="58"/>
        <end position="99"/>
    </location>
</feature>
<dbReference type="Gene3D" id="2.130.10.10">
    <property type="entry name" value="YVTN repeat-like/Quinoprotein amine dehydrogenase"/>
    <property type="match status" value="1"/>
</dbReference>
<dbReference type="Pfam" id="PF00400">
    <property type="entry name" value="WD40"/>
    <property type="match status" value="3"/>
</dbReference>
<feature type="repeat" description="WD" evidence="4">
    <location>
        <begin position="16"/>
        <end position="57"/>
    </location>
</feature>
<proteinExistence type="inferred from homology"/>
<accession>A0A9P6QML7</accession>
<feature type="non-terminal residue" evidence="5">
    <location>
        <position position="168"/>
    </location>
</feature>
<evidence type="ECO:0000256" key="2">
    <source>
        <dbReference type="ARBA" id="ARBA00022737"/>
    </source>
</evidence>
<evidence type="ECO:0000256" key="1">
    <source>
        <dbReference type="ARBA" id="ARBA00022574"/>
    </source>
</evidence>
<dbReference type="GO" id="GO:0071011">
    <property type="term" value="C:precatalytic spliceosome"/>
    <property type="evidence" value="ECO:0007669"/>
    <property type="project" value="TreeGrafter"/>
</dbReference>
<dbReference type="EMBL" id="JAAAIN010005720">
    <property type="protein sequence ID" value="KAG0273265.1"/>
    <property type="molecule type" value="Genomic_DNA"/>
</dbReference>
<name>A0A9P6QML7_9FUNG</name>
<keyword evidence="6" id="KW-1185">Reference proteome</keyword>
<dbReference type="PROSITE" id="PS50082">
    <property type="entry name" value="WD_REPEATS_2"/>
    <property type="match status" value="2"/>
</dbReference>
<sequence>MVKCWDLETNKVIRHYHGHLSGVYALAIHPTLDVLVTSGRDATARVWDMRTKQAVHVLSGHTGTVSAVKCQEADPQVITSSMDSTVRLWDLAAGKTMTTLTHHKKSVRAMALHPTEFTFATASPDNIKQWKCPEGQFMRNFEGPGGVTGGGGIVNAMAVNADNVMFTG</sequence>
<keyword evidence="1 4" id="KW-0853">WD repeat</keyword>
<dbReference type="OrthoDB" id="10256122at2759"/>
<keyword evidence="2" id="KW-0677">Repeat</keyword>
<dbReference type="AlphaFoldDB" id="A0A9P6QML7"/>
<organism evidence="5 6">
    <name type="scientific">Linnemannia gamsii</name>
    <dbReference type="NCBI Taxonomy" id="64522"/>
    <lineage>
        <taxon>Eukaryota</taxon>
        <taxon>Fungi</taxon>
        <taxon>Fungi incertae sedis</taxon>
        <taxon>Mucoromycota</taxon>
        <taxon>Mortierellomycotina</taxon>
        <taxon>Mortierellomycetes</taxon>
        <taxon>Mortierellales</taxon>
        <taxon>Mortierellaceae</taxon>
        <taxon>Linnemannia</taxon>
    </lineage>
</organism>
<dbReference type="InterPro" id="IPR036322">
    <property type="entry name" value="WD40_repeat_dom_sf"/>
</dbReference>
<evidence type="ECO:0000313" key="5">
    <source>
        <dbReference type="EMBL" id="KAG0273265.1"/>
    </source>
</evidence>
<dbReference type="GO" id="GO:0071013">
    <property type="term" value="C:catalytic step 2 spliceosome"/>
    <property type="evidence" value="ECO:0007669"/>
    <property type="project" value="TreeGrafter"/>
</dbReference>
<dbReference type="SMART" id="SM00320">
    <property type="entry name" value="WD40"/>
    <property type="match status" value="3"/>
</dbReference>
<protein>
    <recommendedName>
        <fullName evidence="7">Pleiotropic regulator 1</fullName>
    </recommendedName>
</protein>
<dbReference type="PROSITE" id="PS00678">
    <property type="entry name" value="WD_REPEATS_1"/>
    <property type="match status" value="2"/>
</dbReference>
<dbReference type="InterPro" id="IPR001680">
    <property type="entry name" value="WD40_rpt"/>
</dbReference>
<evidence type="ECO:0000256" key="3">
    <source>
        <dbReference type="ARBA" id="ARBA00025726"/>
    </source>
</evidence>
<dbReference type="PANTHER" id="PTHR19923:SF0">
    <property type="entry name" value="PLEIOTROPIC REGULATOR 1"/>
    <property type="match status" value="1"/>
</dbReference>
<dbReference type="GO" id="GO:0000974">
    <property type="term" value="C:Prp19 complex"/>
    <property type="evidence" value="ECO:0007669"/>
    <property type="project" value="TreeGrafter"/>
</dbReference>
<dbReference type="Proteomes" id="UP000823405">
    <property type="component" value="Unassembled WGS sequence"/>
</dbReference>